<name>A0AAD7B223_9AGAR</name>
<feature type="region of interest" description="Disordered" evidence="1">
    <location>
        <begin position="323"/>
        <end position="389"/>
    </location>
</feature>
<evidence type="ECO:0000313" key="2">
    <source>
        <dbReference type="EMBL" id="KAJ7608329.1"/>
    </source>
</evidence>
<evidence type="ECO:0000256" key="1">
    <source>
        <dbReference type="SAM" id="MobiDB-lite"/>
    </source>
</evidence>
<dbReference type="EMBL" id="JARKIF010000045">
    <property type="protein sequence ID" value="KAJ7608329.1"/>
    <property type="molecule type" value="Genomic_DNA"/>
</dbReference>
<sequence length="405" mass="45468">MFPPELVELIIRYGWQCLSTSSHRHAYSMTCWMLVSREWLSIIVPIFLGDVWVTSQSLLVHLIESCRSPGLAYTLAGITDVKQYLAQNCRSLTVSAYQRRTGEYTIQCTELAEYVADPTRMTVLHRWPSTHREPYCGIPLEKLRNVIFDWMPNVTSIHFVLVDCLPTYWYWDAPCDSFAHARRTWSMDAFKEDCVTEVHFTFACTSSPPSALVSAARNTFTLHATGWIYQPVISDRIGSAEAPRQTPLPRRSGNAVLVVRDANADFIAFLTTEFPELECIESTAQFGAQDLPPEVTERVGDRMAFKRLAPTTNWGIVGSDLKVRPKEERPVPATATATDPAPVPKVDPSLAPKADASTSPKSDAPAAPHVELPIKPARKEDMIPVPEKKQRSFWSVVKRGFKKGE</sequence>
<keyword evidence="3" id="KW-1185">Reference proteome</keyword>
<feature type="compositionally biased region" description="Low complexity" evidence="1">
    <location>
        <begin position="331"/>
        <end position="346"/>
    </location>
</feature>
<proteinExistence type="predicted"/>
<accession>A0AAD7B223</accession>
<reference evidence="2" key="1">
    <citation type="submission" date="2023-03" db="EMBL/GenBank/DDBJ databases">
        <title>Massive genome expansion in bonnet fungi (Mycena s.s.) driven by repeated elements and novel gene families across ecological guilds.</title>
        <authorList>
            <consortium name="Lawrence Berkeley National Laboratory"/>
            <person name="Harder C.B."/>
            <person name="Miyauchi S."/>
            <person name="Viragh M."/>
            <person name="Kuo A."/>
            <person name="Thoen E."/>
            <person name="Andreopoulos B."/>
            <person name="Lu D."/>
            <person name="Skrede I."/>
            <person name="Drula E."/>
            <person name="Henrissat B."/>
            <person name="Morin E."/>
            <person name="Kohler A."/>
            <person name="Barry K."/>
            <person name="LaButti K."/>
            <person name="Morin E."/>
            <person name="Salamov A."/>
            <person name="Lipzen A."/>
            <person name="Mereny Z."/>
            <person name="Hegedus B."/>
            <person name="Baldrian P."/>
            <person name="Stursova M."/>
            <person name="Weitz H."/>
            <person name="Taylor A."/>
            <person name="Grigoriev I.V."/>
            <person name="Nagy L.G."/>
            <person name="Martin F."/>
            <person name="Kauserud H."/>
        </authorList>
    </citation>
    <scope>NUCLEOTIDE SEQUENCE</scope>
    <source>
        <strain evidence="2">9284</strain>
    </source>
</reference>
<evidence type="ECO:0000313" key="3">
    <source>
        <dbReference type="Proteomes" id="UP001221142"/>
    </source>
</evidence>
<dbReference type="AlphaFoldDB" id="A0AAD7B223"/>
<comment type="caution">
    <text evidence="2">The sequence shown here is derived from an EMBL/GenBank/DDBJ whole genome shotgun (WGS) entry which is preliminary data.</text>
</comment>
<dbReference type="Proteomes" id="UP001221142">
    <property type="component" value="Unassembled WGS sequence"/>
</dbReference>
<organism evidence="2 3">
    <name type="scientific">Roridomyces roridus</name>
    <dbReference type="NCBI Taxonomy" id="1738132"/>
    <lineage>
        <taxon>Eukaryota</taxon>
        <taxon>Fungi</taxon>
        <taxon>Dikarya</taxon>
        <taxon>Basidiomycota</taxon>
        <taxon>Agaricomycotina</taxon>
        <taxon>Agaricomycetes</taxon>
        <taxon>Agaricomycetidae</taxon>
        <taxon>Agaricales</taxon>
        <taxon>Marasmiineae</taxon>
        <taxon>Mycenaceae</taxon>
        <taxon>Roridomyces</taxon>
    </lineage>
</organism>
<gene>
    <name evidence="2" type="ORF">FB45DRAFT_1039670</name>
</gene>
<feature type="compositionally biased region" description="Basic and acidic residues" evidence="1">
    <location>
        <begin position="377"/>
        <end position="389"/>
    </location>
</feature>
<protein>
    <submittedName>
        <fullName evidence="2">Uncharacterized protein</fullName>
    </submittedName>
</protein>